<dbReference type="PANTHER" id="PTHR30437">
    <property type="entry name" value="TRANSCRIPTION ELONGATION FACTOR GREA"/>
    <property type="match status" value="1"/>
</dbReference>
<protein>
    <submittedName>
        <fullName evidence="3">Transcription elongation factor GreA</fullName>
    </submittedName>
</protein>
<dbReference type="Gene3D" id="3.10.50.30">
    <property type="entry name" value="Transcription elongation factor, GreA/GreB, C-terminal domain"/>
    <property type="match status" value="1"/>
</dbReference>
<dbReference type="EMBL" id="JYNZ01000003">
    <property type="protein sequence ID" value="KXK26597.1"/>
    <property type="molecule type" value="Genomic_DNA"/>
</dbReference>
<reference evidence="3 4" key="1">
    <citation type="submission" date="2015-02" db="EMBL/GenBank/DDBJ databases">
        <title>Improved understanding of the partial-nitritation anammox process through 23 genomes representing the majority of the microbial community.</title>
        <authorList>
            <person name="Speth D.R."/>
            <person name="In T Zandt M."/>
            <person name="Guerrero Cruz S."/>
            <person name="Jetten M.S."/>
            <person name="Dutilh B.E."/>
        </authorList>
    </citation>
    <scope>NUCLEOTIDE SEQUENCE [LARGE SCALE GENOMIC DNA]</scope>
    <source>
        <strain evidence="3">OLB20</strain>
    </source>
</reference>
<dbReference type="Proteomes" id="UP000070457">
    <property type="component" value="Unassembled WGS sequence"/>
</dbReference>
<dbReference type="GO" id="GO:0003677">
    <property type="term" value="F:DNA binding"/>
    <property type="evidence" value="ECO:0007669"/>
    <property type="project" value="InterPro"/>
</dbReference>
<dbReference type="GO" id="GO:0070063">
    <property type="term" value="F:RNA polymerase binding"/>
    <property type="evidence" value="ECO:0007669"/>
    <property type="project" value="InterPro"/>
</dbReference>
<dbReference type="InterPro" id="IPR036953">
    <property type="entry name" value="GreA/GreB_C_sf"/>
</dbReference>
<dbReference type="PANTHER" id="PTHR30437:SF4">
    <property type="entry name" value="TRANSCRIPTION ELONGATION FACTOR GREA"/>
    <property type="match status" value="1"/>
</dbReference>
<evidence type="ECO:0000256" key="1">
    <source>
        <dbReference type="SAM" id="Coils"/>
    </source>
</evidence>
<feature type="coiled-coil region" evidence="1">
    <location>
        <begin position="14"/>
        <end position="63"/>
    </location>
</feature>
<keyword evidence="3" id="KW-0648">Protein biosynthesis</keyword>
<accession>A0A136LYC3</accession>
<dbReference type="SUPFAM" id="SSF54534">
    <property type="entry name" value="FKBP-like"/>
    <property type="match status" value="1"/>
</dbReference>
<dbReference type="PROSITE" id="PS00830">
    <property type="entry name" value="GREAB_2"/>
    <property type="match status" value="1"/>
</dbReference>
<dbReference type="InterPro" id="IPR023459">
    <property type="entry name" value="Tscrpt_elong_fac_GreA/B_fam"/>
</dbReference>
<dbReference type="Pfam" id="PF01272">
    <property type="entry name" value="GreA_GreB"/>
    <property type="match status" value="1"/>
</dbReference>
<keyword evidence="1" id="KW-0175">Coiled coil</keyword>
<dbReference type="AlphaFoldDB" id="A0A136LYC3"/>
<organism evidence="3 4">
    <name type="scientific">candidate division WS6 bacterium OLB20</name>
    <dbReference type="NCBI Taxonomy" id="1617426"/>
    <lineage>
        <taxon>Bacteria</taxon>
        <taxon>Candidatus Dojkabacteria</taxon>
    </lineage>
</organism>
<proteinExistence type="predicted"/>
<dbReference type="STRING" id="1617426.TR69_WS6001000603"/>
<sequence length="147" mass="16238">MQENSRRKRIIGKIDEIKRQIVDLGTQIEQERNENSEEDSAIRQELLDKREILEQQISELQVSLALTDKAGDLPEGIGKTFTIEMGGHPRDLTVVLPDEANPSKGQISIDSPLAQALIGKAAGDTITVETPVGEQQYKIHDVVLATI</sequence>
<dbReference type="InterPro" id="IPR001437">
    <property type="entry name" value="Tscrpt_elong_fac_GreA/B_C"/>
</dbReference>
<gene>
    <name evidence="3" type="primary">greA_2</name>
    <name evidence="3" type="ORF">TR69_WS6001000603</name>
</gene>
<dbReference type="PIRSF" id="PIRSF006092">
    <property type="entry name" value="GreA_GreB"/>
    <property type="match status" value="1"/>
</dbReference>
<dbReference type="GO" id="GO:0003746">
    <property type="term" value="F:translation elongation factor activity"/>
    <property type="evidence" value="ECO:0007669"/>
    <property type="project" value="UniProtKB-KW"/>
</dbReference>
<evidence type="ECO:0000313" key="4">
    <source>
        <dbReference type="Proteomes" id="UP000070457"/>
    </source>
</evidence>
<evidence type="ECO:0000259" key="2">
    <source>
        <dbReference type="Pfam" id="PF01272"/>
    </source>
</evidence>
<dbReference type="GO" id="GO:0006354">
    <property type="term" value="P:DNA-templated transcription elongation"/>
    <property type="evidence" value="ECO:0007669"/>
    <property type="project" value="TreeGrafter"/>
</dbReference>
<keyword evidence="3" id="KW-0251">Elongation factor</keyword>
<feature type="domain" description="Transcription elongation factor GreA/GreB C-terminal" evidence="2">
    <location>
        <begin position="77"/>
        <end position="142"/>
    </location>
</feature>
<name>A0A136LYC3_9BACT</name>
<dbReference type="GO" id="GO:0032784">
    <property type="term" value="P:regulation of DNA-templated transcription elongation"/>
    <property type="evidence" value="ECO:0007669"/>
    <property type="project" value="InterPro"/>
</dbReference>
<evidence type="ECO:0000313" key="3">
    <source>
        <dbReference type="EMBL" id="KXK26597.1"/>
    </source>
</evidence>
<comment type="caution">
    <text evidence="3">The sequence shown here is derived from an EMBL/GenBank/DDBJ whole genome shotgun (WGS) entry which is preliminary data.</text>
</comment>
<dbReference type="InterPro" id="IPR018151">
    <property type="entry name" value="TF_GreA/GreB_CS"/>
</dbReference>